<protein>
    <recommendedName>
        <fullName evidence="4">Transposase</fullName>
    </recommendedName>
</protein>
<name>A0ABP7FL44_9ACTN</name>
<dbReference type="EMBL" id="BAABEP010000033">
    <property type="protein sequence ID" value="GAA3741807.1"/>
    <property type="molecule type" value="Genomic_DNA"/>
</dbReference>
<dbReference type="Proteomes" id="UP001499884">
    <property type="component" value="Unassembled WGS sequence"/>
</dbReference>
<accession>A0ABP7FL44</accession>
<evidence type="ECO:0008006" key="4">
    <source>
        <dbReference type="Google" id="ProtNLM"/>
    </source>
</evidence>
<evidence type="ECO:0000256" key="1">
    <source>
        <dbReference type="SAM" id="MobiDB-lite"/>
    </source>
</evidence>
<evidence type="ECO:0000313" key="2">
    <source>
        <dbReference type="EMBL" id="GAA3741807.1"/>
    </source>
</evidence>
<evidence type="ECO:0000313" key="3">
    <source>
        <dbReference type="Proteomes" id="UP001499884"/>
    </source>
</evidence>
<sequence length="78" mass="8579">MDGVCGALHQRKQPRVGVARVFPDERGEFTPELRREGRRRTQGEFQLVGRDPIHTPPPPVRTVQMPPTGPVTSGLPAG</sequence>
<feature type="region of interest" description="Disordered" evidence="1">
    <location>
        <begin position="34"/>
        <end position="78"/>
    </location>
</feature>
<gene>
    <name evidence="2" type="ORF">GCM10023082_43410</name>
</gene>
<comment type="caution">
    <text evidence="2">The sequence shown here is derived from an EMBL/GenBank/DDBJ whole genome shotgun (WGS) entry which is preliminary data.</text>
</comment>
<proteinExistence type="predicted"/>
<keyword evidence="3" id="KW-1185">Reference proteome</keyword>
<reference evidence="3" key="1">
    <citation type="journal article" date="2019" name="Int. J. Syst. Evol. Microbiol.">
        <title>The Global Catalogue of Microorganisms (GCM) 10K type strain sequencing project: providing services to taxonomists for standard genome sequencing and annotation.</title>
        <authorList>
            <consortium name="The Broad Institute Genomics Platform"/>
            <consortium name="The Broad Institute Genome Sequencing Center for Infectious Disease"/>
            <person name="Wu L."/>
            <person name="Ma J."/>
        </authorList>
    </citation>
    <scope>NUCLEOTIDE SEQUENCE [LARGE SCALE GENOMIC DNA]</scope>
    <source>
        <strain evidence="3">JCM 30846</strain>
    </source>
</reference>
<organism evidence="2 3">
    <name type="scientific">Streptomyces tremellae</name>
    <dbReference type="NCBI Taxonomy" id="1124239"/>
    <lineage>
        <taxon>Bacteria</taxon>
        <taxon>Bacillati</taxon>
        <taxon>Actinomycetota</taxon>
        <taxon>Actinomycetes</taxon>
        <taxon>Kitasatosporales</taxon>
        <taxon>Streptomycetaceae</taxon>
        <taxon>Streptomyces</taxon>
    </lineage>
</organism>